<name>A0ABT6DEK8_9LACO</name>
<evidence type="ECO:0000313" key="3">
    <source>
        <dbReference type="Proteomes" id="UP001152867"/>
    </source>
</evidence>
<feature type="transmembrane region" description="Helical" evidence="1">
    <location>
        <begin position="12"/>
        <end position="31"/>
    </location>
</feature>
<dbReference type="RefSeq" id="WP_178942230.1">
    <property type="nucleotide sequence ID" value="NZ_JAIWJG010000005.1"/>
</dbReference>
<reference evidence="2" key="1">
    <citation type="submission" date="2022-06" db="EMBL/GenBank/DDBJ databases">
        <title>Antifungal cultures and metabolites of lactic acid bacteria for use in dairy fermentations.</title>
        <authorList>
            <person name="Zhao Z."/>
            <person name="Gaenzle M."/>
        </authorList>
    </citation>
    <scope>NUCLEOTIDE SEQUENCE</scope>
    <source>
        <strain evidence="2">FUA3126</strain>
    </source>
</reference>
<feature type="transmembrane region" description="Helical" evidence="1">
    <location>
        <begin position="523"/>
        <end position="543"/>
    </location>
</feature>
<dbReference type="Proteomes" id="UP001152867">
    <property type="component" value="Unassembled WGS sequence"/>
</dbReference>
<keyword evidence="1" id="KW-0472">Membrane</keyword>
<feature type="transmembrane region" description="Helical" evidence="1">
    <location>
        <begin position="332"/>
        <end position="351"/>
    </location>
</feature>
<keyword evidence="3" id="KW-1185">Reference proteome</keyword>
<protein>
    <submittedName>
        <fullName evidence="2">DUF6020 family protein</fullName>
    </submittedName>
</protein>
<feature type="transmembrane region" description="Helical" evidence="1">
    <location>
        <begin position="75"/>
        <end position="93"/>
    </location>
</feature>
<comment type="caution">
    <text evidence="2">The sequence shown here is derived from an EMBL/GenBank/DDBJ whole genome shotgun (WGS) entry which is preliminary data.</text>
</comment>
<feature type="transmembrane region" description="Helical" evidence="1">
    <location>
        <begin position="38"/>
        <end position="55"/>
    </location>
</feature>
<keyword evidence="1" id="KW-0812">Transmembrane</keyword>
<feature type="transmembrane region" description="Helical" evidence="1">
    <location>
        <begin position="549"/>
        <end position="570"/>
    </location>
</feature>
<feature type="transmembrane region" description="Helical" evidence="1">
    <location>
        <begin position="292"/>
        <end position="320"/>
    </location>
</feature>
<feature type="transmembrane region" description="Helical" evidence="1">
    <location>
        <begin position="577"/>
        <end position="595"/>
    </location>
</feature>
<sequence>MKHLHLTSTINFWILCILIGIVSFLLSYISLSKIIIRGFVPLTICFFLGLIFFNYLSSETITKRFPSEDTHLSSLFVGLFSAFLSAWIIFSFLEPLPLKHSSYVIISFLFLGLFSFFYLSLINLHYSANTSPSHEFHQNYFFNFFIIFGFVLSNFFSFIRYYPGLMMTDSIWQWQQLKTNIYSNWHPVVDTLIMKACISIWNTPASYALLQSCVSVIVLSMVFIYFFNRSNKGFPRFLILTIAVLTMAMPLFTVMNQFITKDSLFSTISLLQTYLVYRVIKQPELLHKKIWILSLAVSTFLFATLRSNTFIVLLAFEVVFFTFRHTKDYKNWHLLFLGVVLLKILITGPVYNSLGVEKADPSESFAIPTQIIAAVYDSKGQITHVQKEKILKILPDSQWKTLYNPLYVDSIKFTNGTQYNRKYIRNHLTELTLLTAQISIQNPKIALKAYYLQTLAFWKSNTHVVRIFDDRSTQLYSVPSSVNVTKDGKRYTAPGWSYANYWTAGSNFKNFYNRYLKLFYKPWVQLLITPATIFIFTLSLLAISVRKFGFSILLSQLFPFFTFSTLALAIPASQLRYFTPFYLNVILLLLLLLSTKNDADEF</sequence>
<evidence type="ECO:0000256" key="1">
    <source>
        <dbReference type="SAM" id="Phobius"/>
    </source>
</evidence>
<keyword evidence="1" id="KW-1133">Transmembrane helix</keyword>
<feature type="transmembrane region" description="Helical" evidence="1">
    <location>
        <begin position="140"/>
        <end position="162"/>
    </location>
</feature>
<organism evidence="2 3">
    <name type="scientific">Furfurilactobacillus milii</name>
    <dbReference type="NCBI Taxonomy" id="2888272"/>
    <lineage>
        <taxon>Bacteria</taxon>
        <taxon>Bacillati</taxon>
        <taxon>Bacillota</taxon>
        <taxon>Bacilli</taxon>
        <taxon>Lactobacillales</taxon>
        <taxon>Lactobacillaceae</taxon>
        <taxon>Furfurilactobacillus</taxon>
    </lineage>
</organism>
<gene>
    <name evidence="2" type="ORF">NNA32_05970</name>
</gene>
<feature type="transmembrane region" description="Helical" evidence="1">
    <location>
        <begin position="234"/>
        <end position="252"/>
    </location>
</feature>
<evidence type="ECO:0000313" key="2">
    <source>
        <dbReference type="EMBL" id="MDF9913796.1"/>
    </source>
</evidence>
<proteinExistence type="predicted"/>
<dbReference type="EMBL" id="JANDJP010000005">
    <property type="protein sequence ID" value="MDF9913796.1"/>
    <property type="molecule type" value="Genomic_DNA"/>
</dbReference>
<accession>A0ABT6DEK8</accession>
<feature type="transmembrane region" description="Helical" evidence="1">
    <location>
        <begin position="207"/>
        <end position="227"/>
    </location>
</feature>
<feature type="transmembrane region" description="Helical" evidence="1">
    <location>
        <begin position="105"/>
        <end position="128"/>
    </location>
</feature>